<evidence type="ECO:0000313" key="1">
    <source>
        <dbReference type="EMBL" id="GAG54858.1"/>
    </source>
</evidence>
<accession>X0Z319</accession>
<gene>
    <name evidence="1" type="ORF">S01H4_16425</name>
</gene>
<comment type="caution">
    <text evidence="1">The sequence shown here is derived from an EMBL/GenBank/DDBJ whole genome shotgun (WGS) entry which is preliminary data.</text>
</comment>
<dbReference type="EMBL" id="BART01007205">
    <property type="protein sequence ID" value="GAG54858.1"/>
    <property type="molecule type" value="Genomic_DNA"/>
</dbReference>
<sequence>MRIVTKGYGIGAPGEYSGAIGFNDQIITKGYDDVPIRIREIIKRISRIKRSLILESKIKENITLSAAIIKNISMYSNINKKIELGSKIIKKIELKSKVNLEGYDE</sequence>
<organism evidence="1">
    <name type="scientific">marine sediment metagenome</name>
    <dbReference type="NCBI Taxonomy" id="412755"/>
    <lineage>
        <taxon>unclassified sequences</taxon>
        <taxon>metagenomes</taxon>
        <taxon>ecological metagenomes</taxon>
    </lineage>
</organism>
<dbReference type="AlphaFoldDB" id="X0Z319"/>
<proteinExistence type="predicted"/>
<reference evidence="1" key="1">
    <citation type="journal article" date="2014" name="Front. Microbiol.">
        <title>High frequency of phylogenetically diverse reductive dehalogenase-homologous genes in deep subseafloor sedimentary metagenomes.</title>
        <authorList>
            <person name="Kawai M."/>
            <person name="Futagami T."/>
            <person name="Toyoda A."/>
            <person name="Takaki Y."/>
            <person name="Nishi S."/>
            <person name="Hori S."/>
            <person name="Arai W."/>
            <person name="Tsubouchi T."/>
            <person name="Morono Y."/>
            <person name="Uchiyama I."/>
            <person name="Ito T."/>
            <person name="Fujiyama A."/>
            <person name="Inagaki F."/>
            <person name="Takami H."/>
        </authorList>
    </citation>
    <scope>NUCLEOTIDE SEQUENCE</scope>
    <source>
        <strain evidence="1">Expedition CK06-06</strain>
    </source>
</reference>
<protein>
    <submittedName>
        <fullName evidence="1">Uncharacterized protein</fullName>
    </submittedName>
</protein>
<name>X0Z319_9ZZZZ</name>